<dbReference type="Proteomes" id="UP000198960">
    <property type="component" value="Unassembled WGS sequence"/>
</dbReference>
<protein>
    <recommendedName>
        <fullName evidence="3">NIPSNAP protein</fullName>
    </recommendedName>
</protein>
<proteinExistence type="predicted"/>
<evidence type="ECO:0008006" key="3">
    <source>
        <dbReference type="Google" id="ProtNLM"/>
    </source>
</evidence>
<keyword evidence="2" id="KW-1185">Reference proteome</keyword>
<reference evidence="2" key="1">
    <citation type="submission" date="2016-10" db="EMBL/GenBank/DDBJ databases">
        <authorList>
            <person name="Varghese N."/>
            <person name="Submissions S."/>
        </authorList>
    </citation>
    <scope>NUCLEOTIDE SEQUENCE [LARGE SCALE GENOMIC DNA]</scope>
    <source>
        <strain evidence="2">DSM 45413</strain>
    </source>
</reference>
<gene>
    <name evidence="1" type="ORF">SAMN05660991_00603</name>
</gene>
<dbReference type="AlphaFoldDB" id="A0A1H8Q7C3"/>
<name>A0A1H8Q7C3_9ACTN</name>
<dbReference type="STRING" id="673521.SAMN05660991_00603"/>
<evidence type="ECO:0000313" key="2">
    <source>
        <dbReference type="Proteomes" id="UP000198960"/>
    </source>
</evidence>
<dbReference type="EMBL" id="FOEE01000001">
    <property type="protein sequence ID" value="SEO49824.1"/>
    <property type="molecule type" value="Genomic_DNA"/>
</dbReference>
<organism evidence="1 2">
    <name type="scientific">Trujillonella endophytica</name>
    <dbReference type="NCBI Taxonomy" id="673521"/>
    <lineage>
        <taxon>Bacteria</taxon>
        <taxon>Bacillati</taxon>
        <taxon>Actinomycetota</taxon>
        <taxon>Actinomycetes</taxon>
        <taxon>Geodermatophilales</taxon>
        <taxon>Geodermatophilaceae</taxon>
        <taxon>Trujillonella</taxon>
    </lineage>
</organism>
<dbReference type="RefSeq" id="WP_211435445.1">
    <property type="nucleotide sequence ID" value="NZ_FOEE01000001.1"/>
</dbReference>
<sequence>MTMPNVHKSRKLFLHEKTTLRTGATPRFADEFAGQYQPLMEGLGARLFGTWEGSPLNSNWPEVTTIWEIDSYTHLSRIGAARHREVGTRKQFDQWTGLLGELGATGEGRLVFGNPGIKSVEEHRAAGTQTTVVLEEIMTTKPDSQTKYVQELEHLYVPWSERTGKTWVGSFTTVFRNSEVIHYWALEGGWDGFAKYYPSWGETPDPDIRAWMNVAGALRDGWDDSFLQSLPANPLG</sequence>
<accession>A0A1H8Q7C3</accession>
<evidence type="ECO:0000313" key="1">
    <source>
        <dbReference type="EMBL" id="SEO49824.1"/>
    </source>
</evidence>